<feature type="compositionally biased region" description="Polar residues" evidence="1">
    <location>
        <begin position="596"/>
        <end position="618"/>
    </location>
</feature>
<feature type="region of interest" description="Disordered" evidence="1">
    <location>
        <begin position="596"/>
        <end position="751"/>
    </location>
</feature>
<feature type="compositionally biased region" description="Basic and acidic residues" evidence="1">
    <location>
        <begin position="694"/>
        <end position="707"/>
    </location>
</feature>
<reference evidence="3" key="1">
    <citation type="journal article" date="2019" name="IScience">
        <title>Narwhal Genome Reveals Long-Term Low Genetic Diversity despite Current Large Abundance Size.</title>
        <authorList>
            <person name="Westbury M.V."/>
            <person name="Petersen B."/>
            <person name="Garde E."/>
            <person name="Heide-Jorgensen M.P."/>
            <person name="Lorenzen E.D."/>
        </authorList>
    </citation>
    <scope>NUCLEOTIDE SEQUENCE [LARGE SCALE GENOMIC DNA]</scope>
</reference>
<evidence type="ECO:0000256" key="1">
    <source>
        <dbReference type="SAM" id="MobiDB-lite"/>
    </source>
</evidence>
<evidence type="ECO:0000313" key="3">
    <source>
        <dbReference type="Proteomes" id="UP000308365"/>
    </source>
</evidence>
<feature type="region of interest" description="Disordered" evidence="1">
    <location>
        <begin position="442"/>
        <end position="549"/>
    </location>
</feature>
<feature type="compositionally biased region" description="Low complexity" evidence="1">
    <location>
        <begin position="535"/>
        <end position="544"/>
    </location>
</feature>
<accession>A0A4U1FKI5</accession>
<evidence type="ECO:0000313" key="2">
    <source>
        <dbReference type="EMBL" id="TKC50465.1"/>
    </source>
</evidence>
<proteinExistence type="predicted"/>
<feature type="compositionally biased region" description="Low complexity" evidence="1">
    <location>
        <begin position="644"/>
        <end position="662"/>
    </location>
</feature>
<name>A0A4U1FKI5_MONMO</name>
<gene>
    <name evidence="2" type="ORF">EI555_019816</name>
</gene>
<dbReference type="EMBL" id="RWIC01000080">
    <property type="protein sequence ID" value="TKC50465.1"/>
    <property type="molecule type" value="Genomic_DNA"/>
</dbReference>
<dbReference type="Proteomes" id="UP000308365">
    <property type="component" value="Unassembled WGS sequence"/>
</dbReference>
<sequence length="1470" mass="163652">MIKNLKIVRAFKACGWRRLLTVSTIAYERMNRMTEVSSEPTGLSEIQAYMLPSKAGIWDDPDRRYYSNGNAKQEREKGENLVKKGKAYNLINYDCVCKFSNAKNPKACPNETRDQVTKCRYNLSEEKNPQIKLYYVPGALFIEEQSSVIHYKSCAIHPQCDLDKLEWKANANIKGASRSQRSNVHQDTCLEFQTKVCCKDFKAHTLNLQDEAYMSEEPICSFVHFTALEYGFNGKVPDIGPAKNAKNHPAINADGFMQTCISIQNMVTGTLVRNHFARHQNDYATDRDKQIFPDALLPLCVFFYFAESYIVMEKNPQQIDLLRTAQSHPEKENKRSRGSASQGCMDLYESHNTGIQQGPLHNSAEVIGRLGKSGNCATHAHTVANLNIQIMSILKNTLVEDNAANLLAKRLFTCSTGTHPTKLKTVTYVYIRDRKIHKTYRPNAATNALPTPPRRPGHPDSCNTAPRPVPTPNTVPPRATHETQRLTRSLSVLQPSPASSGTGSGPVERRRPLVGIQFLPGDDTGRGRAGGAGAGQPRAASRGPRSPEPGVWLISSPAGPGSCEHVGASSRGPGLRAAAASSVLYLLRLPESEQGSGALQTRTLTHAHTRASSGQSQPCHRRARTPGERGRRLKEKKERGGGKSQAAAAAAAGAEATTSTGKAGSGSGGAHQDQRQHLHPSSWELGRAVPGEQTTRRRAESRSERGRAGAVQPACGGRSRGPSRGQNEPRAGELRERRKPRRGLAPEKGVAGGKTRIWNWSPSKGQIYIGGLVTLGQIDPILNYQILQLKRTELHKCPDINGTGYGKISLNIEGTPATFMGNPYGLVPMESHELEENRIHFKTQQFNPPYNHQQIPLGSGGLDSLPLYLMALIFKRLVKNTEHGKELLLKALPLLQIRYKLMALNYITKVHVLTQCKIGKAYLFWLSDSVAFGINHYVGETKEKIGRAGLEVQIAKGFTGPSSQYGRVDCNKAKEIERLKKWSAKRLTLGLAAKPGRLQLVKKEGLTKGYQHGSTRKIQQGIIMSRLKSCAFIKSITMNGNTEQIFENFSIPRGKSVMSTQIPIPLTFQLLLRHGCTKEENQSTKMLYMLEIGILKKKTNNKIKEERHSQISQIPQKFKKIHDKAELMAGSGLEETLGTSAADFVALHKQIKSETGKHGSWGTGLQRTNESYLRPRLATVQTRFRFKQQGSPRLGPPPSPKIMFFKITTMKLQEFNKILTLELPGAGPDDYVLIDLPKEKGKAKFLKLKSFNKITFYLKNNVDDALYIGKVKKLALLAKKNAFTEHRVYEKKQIDNDIFDCSNVILGSWVGNFLYQRDKLWSQNAFWVIVSCQCCKEFMVFLGLVPPSRRASEAYPKMQLEPGTYTLHIPPKSLNVPRLRNSQGYFRLKNYCRSAQEVNAETTSAHKSLLSHEVNQKKPGEQADYLYIVYSMGYKVNILKILDIIAEWELNKHYVNQEGHAGVRPNANTG</sequence>
<feature type="compositionally biased region" description="Basic and acidic residues" evidence="1">
    <location>
        <begin position="625"/>
        <end position="641"/>
    </location>
</feature>
<organism evidence="2 3">
    <name type="scientific">Monodon monoceros</name>
    <name type="common">Narwhal</name>
    <name type="synonym">Ceratodon monodon</name>
    <dbReference type="NCBI Taxonomy" id="40151"/>
    <lineage>
        <taxon>Eukaryota</taxon>
        <taxon>Metazoa</taxon>
        <taxon>Chordata</taxon>
        <taxon>Craniata</taxon>
        <taxon>Vertebrata</taxon>
        <taxon>Euteleostomi</taxon>
        <taxon>Mammalia</taxon>
        <taxon>Eutheria</taxon>
        <taxon>Laurasiatheria</taxon>
        <taxon>Artiodactyla</taxon>
        <taxon>Whippomorpha</taxon>
        <taxon>Cetacea</taxon>
        <taxon>Odontoceti</taxon>
        <taxon>Monodontidae</taxon>
        <taxon>Monodon</taxon>
    </lineage>
</organism>
<comment type="caution">
    <text evidence="2">The sequence shown here is derived from an EMBL/GenBank/DDBJ whole genome shotgun (WGS) entry which is preliminary data.</text>
</comment>
<protein>
    <submittedName>
        <fullName evidence="2">Uncharacterized protein</fullName>
    </submittedName>
</protein>